<comment type="caution">
    <text evidence="3">The sequence shown here is derived from an EMBL/GenBank/DDBJ whole genome shotgun (WGS) entry which is preliminary data.</text>
</comment>
<reference evidence="4" key="1">
    <citation type="journal article" date="2019" name="Int. J. Syst. Evol. Microbiol.">
        <title>The Global Catalogue of Microorganisms (GCM) 10K type strain sequencing project: providing services to taxonomists for standard genome sequencing and annotation.</title>
        <authorList>
            <consortium name="The Broad Institute Genomics Platform"/>
            <consortium name="The Broad Institute Genome Sequencing Center for Infectious Disease"/>
            <person name="Wu L."/>
            <person name="Ma J."/>
        </authorList>
    </citation>
    <scope>NUCLEOTIDE SEQUENCE [LARGE SCALE GENOMIC DNA]</scope>
    <source>
        <strain evidence="4">CGMCC 1.15772</strain>
    </source>
</reference>
<keyword evidence="1" id="KW-0732">Signal</keyword>
<feature type="signal peptide" evidence="1">
    <location>
        <begin position="1"/>
        <end position="21"/>
    </location>
</feature>
<evidence type="ECO:0000313" key="4">
    <source>
        <dbReference type="Proteomes" id="UP001596297"/>
    </source>
</evidence>
<feature type="domain" description="YoaR-like putative peptidoglycan binding" evidence="2">
    <location>
        <begin position="73"/>
        <end position="175"/>
    </location>
</feature>
<dbReference type="PANTHER" id="PTHR35788">
    <property type="entry name" value="EXPORTED PROTEIN-RELATED"/>
    <property type="match status" value="1"/>
</dbReference>
<dbReference type="Proteomes" id="UP001596297">
    <property type="component" value="Unassembled WGS sequence"/>
</dbReference>
<feature type="chain" id="PRO_5045378595" evidence="1">
    <location>
        <begin position="22"/>
        <end position="565"/>
    </location>
</feature>
<evidence type="ECO:0000259" key="2">
    <source>
        <dbReference type="Pfam" id="PF12229"/>
    </source>
</evidence>
<dbReference type="InterPro" id="IPR052913">
    <property type="entry name" value="Glycopeptide_resist_protein"/>
</dbReference>
<keyword evidence="4" id="KW-1185">Reference proteome</keyword>
<dbReference type="Pfam" id="PF12229">
    <property type="entry name" value="PG_binding_4"/>
    <property type="match status" value="1"/>
</dbReference>
<dbReference type="Pfam" id="PF04294">
    <property type="entry name" value="VanW"/>
    <property type="match status" value="1"/>
</dbReference>
<sequence length="565" mass="59644">MKAAKAAVGGAALLVLGSALAVGMAAQSSDRLAPGLEVAGVAVGGLTPAEAEQRLQAAAQPPKVTVQAGGRSWTLNAAELGWKANPAAALAKAQQLSNERPLTERLQNLAGQSVERTVEMPAFVDQSAAAAALKRLTAGIGQQPVNGDISFDPELRRYVVKPGAPGKVVDVQAAAAAYAAQPDQTVLKLPLTVTQPQYSTEKLKGYAEQGNAMIRPLKLQLAGSDAATTLSAMQVANLFWATRDGIKLDEDVLPAAFEAAAAAINDPARSARYRWKGDHWAAEEGKSGLELEKAQALETFRTQLVNPEVTAITLPAKPTQPGLSAAELPDPASMELVAVGRSTYYGSSPERRENVAVAARLINGYVVPAGKDFSFLEALGSITPENGFVGGLIISGGRTVDGLGGGVCQVSTTAFRALYTAGLPVVERTQHSYRVKYYEPEVGFEAAVYDPGVDLKMNNDTGAPLMVRVRNEPGESRLTVELWGKKPNREVKVSPAVITSSTPAPAPKWVVNPALAPGTVRQVDWAQGGYNLYITRTIRDAAGTRTERLETQYKPWQAVFETGGS</sequence>
<accession>A0ABW1Y9I2</accession>
<evidence type="ECO:0000313" key="3">
    <source>
        <dbReference type="EMBL" id="MFC6590658.1"/>
    </source>
</evidence>
<name>A0ABW1Y9I2_9DEIO</name>
<dbReference type="PANTHER" id="PTHR35788:SF1">
    <property type="entry name" value="EXPORTED PROTEIN"/>
    <property type="match status" value="1"/>
</dbReference>
<organism evidence="3 4">
    <name type="scientific">Deinococcus lacus</name>
    <dbReference type="NCBI Taxonomy" id="392561"/>
    <lineage>
        <taxon>Bacteria</taxon>
        <taxon>Thermotogati</taxon>
        <taxon>Deinococcota</taxon>
        <taxon>Deinococci</taxon>
        <taxon>Deinococcales</taxon>
        <taxon>Deinococcaceae</taxon>
        <taxon>Deinococcus</taxon>
    </lineage>
</organism>
<evidence type="ECO:0000256" key="1">
    <source>
        <dbReference type="SAM" id="SignalP"/>
    </source>
</evidence>
<gene>
    <name evidence="3" type="ORF">ACFP81_00450</name>
</gene>
<dbReference type="InterPro" id="IPR022029">
    <property type="entry name" value="YoaR-like_PG-bd"/>
</dbReference>
<dbReference type="InterPro" id="IPR007391">
    <property type="entry name" value="Vancomycin_resist_VanW"/>
</dbReference>
<protein>
    <submittedName>
        <fullName evidence="3">VanW family protein</fullName>
    </submittedName>
</protein>
<proteinExistence type="predicted"/>
<dbReference type="RefSeq" id="WP_380081677.1">
    <property type="nucleotide sequence ID" value="NZ_JBHSWD010000001.1"/>
</dbReference>
<dbReference type="EMBL" id="JBHSWD010000001">
    <property type="protein sequence ID" value="MFC6590658.1"/>
    <property type="molecule type" value="Genomic_DNA"/>
</dbReference>